<dbReference type="EMBL" id="JAKJPO010000007">
    <property type="protein sequence ID" value="MCF7222403.1"/>
    <property type="molecule type" value="Genomic_DNA"/>
</dbReference>
<dbReference type="InterPro" id="IPR051686">
    <property type="entry name" value="Lipoprotein_DolP"/>
</dbReference>
<feature type="region of interest" description="Disordered" evidence="1">
    <location>
        <begin position="1"/>
        <end position="24"/>
    </location>
</feature>
<name>A0ABS9HUP2_9GAMM</name>
<evidence type="ECO:0000256" key="1">
    <source>
        <dbReference type="SAM" id="MobiDB-lite"/>
    </source>
</evidence>
<keyword evidence="4" id="KW-1185">Reference proteome</keyword>
<protein>
    <submittedName>
        <fullName evidence="3">BON domain-containing protein</fullName>
    </submittedName>
</protein>
<dbReference type="SMART" id="SM00749">
    <property type="entry name" value="BON"/>
    <property type="match status" value="1"/>
</dbReference>
<evidence type="ECO:0000313" key="4">
    <source>
        <dbReference type="Proteomes" id="UP001430796"/>
    </source>
</evidence>
<dbReference type="InterPro" id="IPR007055">
    <property type="entry name" value="BON_dom"/>
</dbReference>
<dbReference type="Proteomes" id="UP001430796">
    <property type="component" value="Unassembled WGS sequence"/>
</dbReference>
<sequence length="91" mass="9883">MKDLHSRNEPDMSGKRRSEQPASDTWITTKVKADLMVTDDVPGLALHVETVNGVVSLSGQVDSRLQADRAVEVARGIEGVRRVESSGIRVA</sequence>
<dbReference type="PROSITE" id="PS50914">
    <property type="entry name" value="BON"/>
    <property type="match status" value="1"/>
</dbReference>
<organism evidence="3 4">
    <name type="scientific">Marilutibacter chinensis</name>
    <dbReference type="NCBI Taxonomy" id="2912247"/>
    <lineage>
        <taxon>Bacteria</taxon>
        <taxon>Pseudomonadati</taxon>
        <taxon>Pseudomonadota</taxon>
        <taxon>Gammaproteobacteria</taxon>
        <taxon>Lysobacterales</taxon>
        <taxon>Lysobacteraceae</taxon>
        <taxon>Marilutibacter</taxon>
    </lineage>
</organism>
<dbReference type="PANTHER" id="PTHR34606:SF15">
    <property type="entry name" value="BON DOMAIN-CONTAINING PROTEIN"/>
    <property type="match status" value="1"/>
</dbReference>
<proteinExistence type="predicted"/>
<evidence type="ECO:0000313" key="3">
    <source>
        <dbReference type="EMBL" id="MCF7222403.1"/>
    </source>
</evidence>
<dbReference type="Pfam" id="PF04972">
    <property type="entry name" value="BON"/>
    <property type="match status" value="1"/>
</dbReference>
<feature type="compositionally biased region" description="Basic and acidic residues" evidence="1">
    <location>
        <begin position="1"/>
        <end position="19"/>
    </location>
</feature>
<reference evidence="3" key="1">
    <citation type="submission" date="2022-01" db="EMBL/GenBank/DDBJ databases">
        <title>Lysobacter chinensis sp. nov., a bacterium isolated from cow dung compost.</title>
        <authorList>
            <person name="Liu Y."/>
        </authorList>
    </citation>
    <scope>NUCLEOTIDE SEQUENCE</scope>
    <source>
        <strain evidence="3">TLK-CK17</strain>
    </source>
</reference>
<evidence type="ECO:0000259" key="2">
    <source>
        <dbReference type="PROSITE" id="PS50914"/>
    </source>
</evidence>
<comment type="caution">
    <text evidence="3">The sequence shown here is derived from an EMBL/GenBank/DDBJ whole genome shotgun (WGS) entry which is preliminary data.</text>
</comment>
<gene>
    <name evidence="3" type="ORF">L3V18_11485</name>
</gene>
<accession>A0ABS9HUP2</accession>
<dbReference type="PANTHER" id="PTHR34606">
    <property type="entry name" value="BON DOMAIN-CONTAINING PROTEIN"/>
    <property type="match status" value="1"/>
</dbReference>
<feature type="domain" description="BON" evidence="2">
    <location>
        <begin position="23"/>
        <end position="91"/>
    </location>
</feature>
<dbReference type="Gene3D" id="3.30.1340.30">
    <property type="match status" value="1"/>
</dbReference>
<dbReference type="RefSeq" id="WP_237054989.1">
    <property type="nucleotide sequence ID" value="NZ_JAKJPO010000007.1"/>
</dbReference>
<reference evidence="3" key="2">
    <citation type="submission" date="2022-01" db="EMBL/GenBank/DDBJ databases">
        <authorList>
            <person name="Zhou L.Y."/>
        </authorList>
    </citation>
    <scope>NUCLEOTIDE SEQUENCE</scope>
    <source>
        <strain evidence="3">TLK-CK17</strain>
    </source>
</reference>
<dbReference type="InterPro" id="IPR014004">
    <property type="entry name" value="Transpt-assoc_nodulatn_dom_bac"/>
</dbReference>